<evidence type="ECO:0000313" key="4">
    <source>
        <dbReference type="Proteomes" id="UP000028680"/>
    </source>
</evidence>
<dbReference type="KEGG" id="ptp:RCA23_c25550"/>
<dbReference type="CDD" id="cd00586">
    <property type="entry name" value="4HBT"/>
    <property type="match status" value="1"/>
</dbReference>
<proteinExistence type="inferred from homology"/>
<dbReference type="Pfam" id="PF13279">
    <property type="entry name" value="4HBT_2"/>
    <property type="match status" value="1"/>
</dbReference>
<dbReference type="RefSeq" id="WP_044050676.1">
    <property type="nucleotide sequence ID" value="NZ_CP003984.1"/>
</dbReference>
<comment type="similarity">
    <text evidence="1">Belongs to the 4-hydroxybenzoyl-CoA thioesterase family.</text>
</comment>
<protein>
    <submittedName>
        <fullName evidence="3">Thioesterase/thiol ester dehydrase-isomerase</fullName>
    </submittedName>
</protein>
<sequence>MRPAPTTRAQYRAFSTLTTRWIDNDIYGHMNNAVHYQLFDTAVNGHLLEQGALDFRGGAGVFLVVETGCHYFSELAFPDLVTAGIKLRKLGTSSVTYEVGLFRGEAQSAAAQGHFVHVYVDRETRRPMPMTAALRAILERLL</sequence>
<keyword evidence="2" id="KW-0378">Hydrolase</keyword>
<organism evidence="3 4">
    <name type="scientific">Planktomarina temperata RCA23</name>
    <dbReference type="NCBI Taxonomy" id="666509"/>
    <lineage>
        <taxon>Bacteria</taxon>
        <taxon>Pseudomonadati</taxon>
        <taxon>Pseudomonadota</taxon>
        <taxon>Alphaproteobacteria</taxon>
        <taxon>Rhodobacterales</taxon>
        <taxon>Paracoccaceae</taxon>
        <taxon>Planktomarina</taxon>
    </lineage>
</organism>
<accession>A0AAN0RKS6</accession>
<gene>
    <name evidence="3" type="ORF">RCA23_c25550</name>
</gene>
<name>A0AAN0RKS6_9RHOB</name>
<dbReference type="PANTHER" id="PTHR31793">
    <property type="entry name" value="4-HYDROXYBENZOYL-COA THIOESTERASE FAMILY MEMBER"/>
    <property type="match status" value="1"/>
</dbReference>
<dbReference type="AlphaFoldDB" id="A0AAN0RKS6"/>
<dbReference type="SUPFAM" id="SSF54637">
    <property type="entry name" value="Thioesterase/thiol ester dehydrase-isomerase"/>
    <property type="match status" value="1"/>
</dbReference>
<evidence type="ECO:0000256" key="2">
    <source>
        <dbReference type="ARBA" id="ARBA00022801"/>
    </source>
</evidence>
<dbReference type="PANTHER" id="PTHR31793:SF27">
    <property type="entry name" value="NOVEL THIOESTERASE SUPERFAMILY DOMAIN AND SAPOSIN A-TYPE DOMAIN CONTAINING PROTEIN (0610012H03RIK)"/>
    <property type="match status" value="1"/>
</dbReference>
<keyword evidence="4" id="KW-1185">Reference proteome</keyword>
<dbReference type="EMBL" id="CP003984">
    <property type="protein sequence ID" value="AII88073.1"/>
    <property type="molecule type" value="Genomic_DNA"/>
</dbReference>
<dbReference type="Proteomes" id="UP000028680">
    <property type="component" value="Chromosome"/>
</dbReference>
<dbReference type="Gene3D" id="3.10.129.10">
    <property type="entry name" value="Hotdog Thioesterase"/>
    <property type="match status" value="1"/>
</dbReference>
<dbReference type="InterPro" id="IPR050563">
    <property type="entry name" value="4-hydroxybenzoyl-CoA_TE"/>
</dbReference>
<dbReference type="InterPro" id="IPR029069">
    <property type="entry name" value="HotDog_dom_sf"/>
</dbReference>
<evidence type="ECO:0000313" key="3">
    <source>
        <dbReference type="EMBL" id="AII88073.1"/>
    </source>
</evidence>
<evidence type="ECO:0000256" key="1">
    <source>
        <dbReference type="ARBA" id="ARBA00005953"/>
    </source>
</evidence>
<reference evidence="3 4" key="1">
    <citation type="journal article" date="2014" name="ISME J.">
        <title>Adaptation of an abundant Roseobacter RCA organism to pelagic systems revealed by genomic and transcriptomic analyses.</title>
        <authorList>
            <person name="Voget S."/>
            <person name="Wemheuer B."/>
            <person name="Brinkhoff T."/>
            <person name="Vollmers J."/>
            <person name="Dietrich S."/>
            <person name="Giebel H.A."/>
            <person name="Beardsley C."/>
            <person name="Sardemann C."/>
            <person name="Bakenhus I."/>
            <person name="Billerbeck S."/>
            <person name="Daniel R."/>
            <person name="Simon M."/>
        </authorList>
    </citation>
    <scope>NUCLEOTIDE SEQUENCE [LARGE SCALE GENOMIC DNA]</scope>
    <source>
        <strain evidence="3 4">RCA23</strain>
    </source>
</reference>
<dbReference type="GO" id="GO:0047617">
    <property type="term" value="F:fatty acyl-CoA hydrolase activity"/>
    <property type="evidence" value="ECO:0007669"/>
    <property type="project" value="TreeGrafter"/>
</dbReference>